<dbReference type="InterPro" id="IPR007300">
    <property type="entry name" value="CidB/LrgB"/>
</dbReference>
<evidence type="ECO:0000256" key="2">
    <source>
        <dbReference type="ARBA" id="ARBA00022692"/>
    </source>
</evidence>
<feature type="transmembrane region" description="Helical" evidence="5">
    <location>
        <begin position="37"/>
        <end position="55"/>
    </location>
</feature>
<evidence type="ECO:0000313" key="6">
    <source>
        <dbReference type="EMBL" id="CED94335.1"/>
    </source>
</evidence>
<evidence type="ECO:0000313" key="7">
    <source>
        <dbReference type="Proteomes" id="UP000245622"/>
    </source>
</evidence>
<feature type="transmembrane region" description="Helical" evidence="5">
    <location>
        <begin position="6"/>
        <end position="25"/>
    </location>
</feature>
<dbReference type="Pfam" id="PF04172">
    <property type="entry name" value="LrgB"/>
    <property type="match status" value="1"/>
</dbReference>
<evidence type="ECO:0000256" key="4">
    <source>
        <dbReference type="ARBA" id="ARBA00023136"/>
    </source>
</evidence>
<feature type="transmembrane region" description="Helical" evidence="5">
    <location>
        <begin position="91"/>
        <end position="115"/>
    </location>
</feature>
<evidence type="ECO:0000256" key="3">
    <source>
        <dbReference type="ARBA" id="ARBA00022989"/>
    </source>
</evidence>
<proteinExistence type="predicted"/>
<evidence type="ECO:0000256" key="1">
    <source>
        <dbReference type="ARBA" id="ARBA00004141"/>
    </source>
</evidence>
<organism evidence="6 7">
    <name type="scientific">Romboutsia ilealis</name>
    <dbReference type="NCBI Taxonomy" id="1115758"/>
    <lineage>
        <taxon>Bacteria</taxon>
        <taxon>Bacillati</taxon>
        <taxon>Bacillota</taxon>
        <taxon>Clostridia</taxon>
        <taxon>Peptostreptococcales</taxon>
        <taxon>Peptostreptococcaceae</taxon>
        <taxon>Romboutsia</taxon>
    </lineage>
</organism>
<dbReference type="KEGG" id="ril:CRIB_1728"/>
<feature type="transmembrane region" description="Helical" evidence="5">
    <location>
        <begin position="205"/>
        <end position="226"/>
    </location>
</feature>
<dbReference type="GO" id="GO:0016020">
    <property type="term" value="C:membrane"/>
    <property type="evidence" value="ECO:0007669"/>
    <property type="project" value="UniProtKB-SubCell"/>
</dbReference>
<keyword evidence="7" id="KW-1185">Reference proteome</keyword>
<protein>
    <submittedName>
        <fullName evidence="6">LgrB familiy protein</fullName>
    </submittedName>
</protein>
<dbReference type="PANTHER" id="PTHR30249:SF0">
    <property type="entry name" value="PLASTIDAL GLYCOLATE_GLYCERATE TRANSLOCATOR 1, CHLOROPLASTIC"/>
    <property type="match status" value="1"/>
</dbReference>
<accession>A0A1V1I286</accession>
<dbReference type="EMBL" id="LN555523">
    <property type="protein sequence ID" value="CED94335.1"/>
    <property type="molecule type" value="Genomic_DNA"/>
</dbReference>
<sequence>MYNIFDTEIFGLILTILFYNIGIYIQKKTKKPIFNPLLIAILCIILFLSITKIPYESYKLGADRINFFLGPVTIVLAVPLYKQFDLFKKYLLEILIGISCGVVASFISVKLIGYFTNANLDIINSLIPKSITTPMGISLTKTLNGVEAITVVSIILTGILGAIMSSIVFKIGKINHPVAKGIALGTSAHALGTTKALEMGEVEGAMSGLSIGISGIITVILIPIIIKFL</sequence>
<keyword evidence="3 5" id="KW-1133">Transmembrane helix</keyword>
<feature type="transmembrane region" description="Helical" evidence="5">
    <location>
        <begin position="67"/>
        <end position="84"/>
    </location>
</feature>
<keyword evidence="4 5" id="KW-0472">Membrane</keyword>
<dbReference type="RefSeq" id="WP_180701867.1">
    <property type="nucleotide sequence ID" value="NZ_CAOJQT010000021.1"/>
</dbReference>
<keyword evidence="2 5" id="KW-0812">Transmembrane</keyword>
<comment type="subcellular location">
    <subcellularLocation>
        <location evidence="1">Membrane</location>
        <topology evidence="1">Multi-pass membrane protein</topology>
    </subcellularLocation>
</comment>
<reference evidence="6 7" key="1">
    <citation type="submission" date="2014-04" db="EMBL/GenBank/DDBJ databases">
        <authorList>
            <person name="Hornung B.V."/>
        </authorList>
    </citation>
    <scope>NUCLEOTIDE SEQUENCE [LARGE SCALE GENOMIC DNA]</scope>
    <source>
        <strain evidence="6 7">CRIB</strain>
    </source>
</reference>
<name>A0A1V1I286_9FIRM</name>
<dbReference type="AlphaFoldDB" id="A0A1V1I286"/>
<dbReference type="Proteomes" id="UP000245622">
    <property type="component" value="Chromosome 1"/>
</dbReference>
<dbReference type="PANTHER" id="PTHR30249">
    <property type="entry name" value="PUTATIVE SEROTONIN TRANSPORTER"/>
    <property type="match status" value="1"/>
</dbReference>
<gene>
    <name evidence="6" type="ORF">CRIB_1728</name>
</gene>
<dbReference type="GeneID" id="82205760"/>
<evidence type="ECO:0000256" key="5">
    <source>
        <dbReference type="SAM" id="Phobius"/>
    </source>
</evidence>
<feature type="transmembrane region" description="Helical" evidence="5">
    <location>
        <begin position="148"/>
        <end position="169"/>
    </location>
</feature>